<dbReference type="SUPFAM" id="SSF53822">
    <property type="entry name" value="Periplasmic binding protein-like I"/>
    <property type="match status" value="1"/>
</dbReference>
<sequence length="334" mass="35618">MRPTIKSVAAAAGVSTATVSYVLSGRSGKDGGRSGSGVAPATVLRVQEAALALGYRPNQSARAVRTGRTNLLMLSLTMISDPWALDVSRAVGTAAAQRGITPMILADTDWRVALKRQNADVTFIDAAEEPGDVELLAQAAKLQRLVVFSDSMEPDGFDVVRPVAGASCERAVAHLTSRHDRVACLTAAPRSGNPISIRHRAYIEGLADAGLDYRDDYVERFALDSQSAFDAALRLLQRNDRPTAIYATTDFAAIAAIHAAQSLQLRVPEDVEVLGIGNTTEGEYMVPSLTTVGPEGFFDGVAGFLLDRAENPDEPTQVLEFPWNLIVRDSAPAV</sequence>
<dbReference type="SMART" id="SM00354">
    <property type="entry name" value="HTH_LACI"/>
    <property type="match status" value="1"/>
</dbReference>
<evidence type="ECO:0000256" key="2">
    <source>
        <dbReference type="ARBA" id="ARBA00023125"/>
    </source>
</evidence>
<evidence type="ECO:0000259" key="4">
    <source>
        <dbReference type="PROSITE" id="PS50932"/>
    </source>
</evidence>
<dbReference type="InterPro" id="IPR000843">
    <property type="entry name" value="HTH_LacI"/>
</dbReference>
<evidence type="ECO:0000313" key="6">
    <source>
        <dbReference type="Proteomes" id="UP000295511"/>
    </source>
</evidence>
<evidence type="ECO:0000256" key="3">
    <source>
        <dbReference type="ARBA" id="ARBA00023163"/>
    </source>
</evidence>
<proteinExistence type="predicted"/>
<dbReference type="CDD" id="cd06267">
    <property type="entry name" value="PBP1_LacI_sugar_binding-like"/>
    <property type="match status" value="1"/>
</dbReference>
<keyword evidence="6" id="KW-1185">Reference proteome</keyword>
<dbReference type="InterPro" id="IPR010982">
    <property type="entry name" value="Lambda_DNA-bd_dom_sf"/>
</dbReference>
<dbReference type="SUPFAM" id="SSF47413">
    <property type="entry name" value="lambda repressor-like DNA-binding domains"/>
    <property type="match status" value="1"/>
</dbReference>
<dbReference type="InterPro" id="IPR046335">
    <property type="entry name" value="LacI/GalR-like_sensor"/>
</dbReference>
<protein>
    <submittedName>
        <fullName evidence="5">LacI family transcriptional regulator</fullName>
    </submittedName>
</protein>
<dbReference type="PANTHER" id="PTHR30146">
    <property type="entry name" value="LACI-RELATED TRANSCRIPTIONAL REPRESSOR"/>
    <property type="match status" value="1"/>
</dbReference>
<dbReference type="OrthoDB" id="3252032at2"/>
<accession>A0A4R5KYU9</accession>
<keyword evidence="1" id="KW-0805">Transcription regulation</keyword>
<dbReference type="GO" id="GO:0000976">
    <property type="term" value="F:transcription cis-regulatory region binding"/>
    <property type="evidence" value="ECO:0007669"/>
    <property type="project" value="TreeGrafter"/>
</dbReference>
<feature type="domain" description="HTH lacI-type" evidence="4">
    <location>
        <begin position="3"/>
        <end position="66"/>
    </location>
</feature>
<keyword evidence="3" id="KW-0804">Transcription</keyword>
<dbReference type="CDD" id="cd01392">
    <property type="entry name" value="HTH_LacI"/>
    <property type="match status" value="1"/>
</dbReference>
<keyword evidence="2" id="KW-0238">DNA-binding</keyword>
<comment type="caution">
    <text evidence="5">The sequence shown here is derived from an EMBL/GenBank/DDBJ whole genome shotgun (WGS) entry which is preliminary data.</text>
</comment>
<dbReference type="Proteomes" id="UP000295511">
    <property type="component" value="Unassembled WGS sequence"/>
</dbReference>
<dbReference type="Pfam" id="PF13377">
    <property type="entry name" value="Peripla_BP_3"/>
    <property type="match status" value="1"/>
</dbReference>
<dbReference type="InterPro" id="IPR028082">
    <property type="entry name" value="Peripla_BP_I"/>
</dbReference>
<name>A0A4R5KYU9_9MICC</name>
<evidence type="ECO:0000313" key="5">
    <source>
        <dbReference type="EMBL" id="TDG01047.1"/>
    </source>
</evidence>
<reference evidence="5 6" key="1">
    <citation type="submission" date="2019-03" db="EMBL/GenBank/DDBJ databases">
        <title>Whole genome sequence of Arthrobacter sp JH1-1.</title>
        <authorList>
            <person name="Trinh H.N."/>
        </authorList>
    </citation>
    <scope>NUCLEOTIDE SEQUENCE [LARGE SCALE GENOMIC DNA]</scope>
    <source>
        <strain evidence="5 6">JH1-1</strain>
    </source>
</reference>
<evidence type="ECO:0000256" key="1">
    <source>
        <dbReference type="ARBA" id="ARBA00023015"/>
    </source>
</evidence>
<dbReference type="AlphaFoldDB" id="A0A4R5KYU9"/>
<dbReference type="EMBL" id="SMRU01000003">
    <property type="protein sequence ID" value="TDG01047.1"/>
    <property type="molecule type" value="Genomic_DNA"/>
</dbReference>
<dbReference type="Gene3D" id="3.40.50.2300">
    <property type="match status" value="2"/>
</dbReference>
<gene>
    <name evidence="5" type="ORF">E1809_03190</name>
</gene>
<dbReference type="GO" id="GO:0003700">
    <property type="term" value="F:DNA-binding transcription factor activity"/>
    <property type="evidence" value="ECO:0007669"/>
    <property type="project" value="TreeGrafter"/>
</dbReference>
<dbReference type="PANTHER" id="PTHR30146:SF153">
    <property type="entry name" value="LACTOSE OPERON REPRESSOR"/>
    <property type="match status" value="1"/>
</dbReference>
<organism evidence="5 6">
    <name type="scientific">Arthrobacter terricola</name>
    <dbReference type="NCBI Taxonomy" id="2547396"/>
    <lineage>
        <taxon>Bacteria</taxon>
        <taxon>Bacillati</taxon>
        <taxon>Actinomycetota</taxon>
        <taxon>Actinomycetes</taxon>
        <taxon>Micrococcales</taxon>
        <taxon>Micrococcaceae</taxon>
        <taxon>Arthrobacter</taxon>
    </lineage>
</organism>
<dbReference type="RefSeq" id="WP_133202787.1">
    <property type="nucleotide sequence ID" value="NZ_SMRU01000003.1"/>
</dbReference>
<dbReference type="Gene3D" id="1.10.260.40">
    <property type="entry name" value="lambda repressor-like DNA-binding domains"/>
    <property type="match status" value="1"/>
</dbReference>
<dbReference type="PROSITE" id="PS50932">
    <property type="entry name" value="HTH_LACI_2"/>
    <property type="match status" value="1"/>
</dbReference>
<dbReference type="Pfam" id="PF00356">
    <property type="entry name" value="LacI"/>
    <property type="match status" value="1"/>
</dbReference>